<reference evidence="1 2" key="1">
    <citation type="submission" date="2014-12" db="EMBL/GenBank/DDBJ databases">
        <title>16Stimator: statistical estimation of ribosomal gene copy numbers from draft genome assemblies.</title>
        <authorList>
            <person name="Perisin M.A."/>
            <person name="Vetter M."/>
            <person name="Gilbert J.A."/>
            <person name="Bergelson J."/>
        </authorList>
    </citation>
    <scope>NUCLEOTIDE SEQUENCE [LARGE SCALE GENOMIC DNA]</scope>
    <source>
        <strain evidence="1 2">MEJ086</strain>
    </source>
</reference>
<evidence type="ECO:0000313" key="1">
    <source>
        <dbReference type="EMBL" id="KIQ00190.1"/>
    </source>
</evidence>
<accession>A0A0D0KQA1</accession>
<gene>
    <name evidence="1" type="ORF">RU08_12345</name>
</gene>
<organism evidence="1 2">
    <name type="scientific">Pseudomonas fulva</name>
    <dbReference type="NCBI Taxonomy" id="47880"/>
    <lineage>
        <taxon>Bacteria</taxon>
        <taxon>Pseudomonadati</taxon>
        <taxon>Pseudomonadota</taxon>
        <taxon>Gammaproteobacteria</taxon>
        <taxon>Pseudomonadales</taxon>
        <taxon>Pseudomonadaceae</taxon>
        <taxon>Pseudomonas</taxon>
    </lineage>
</organism>
<name>A0A0D0KQA1_9PSED</name>
<protein>
    <submittedName>
        <fullName evidence="1">Uncharacterized protein</fullName>
    </submittedName>
</protein>
<comment type="caution">
    <text evidence="1">The sequence shown here is derived from an EMBL/GenBank/DDBJ whole genome shotgun (WGS) entry which is preliminary data.</text>
</comment>
<dbReference type="EMBL" id="JXQW01000029">
    <property type="protein sequence ID" value="KIQ00190.1"/>
    <property type="molecule type" value="Genomic_DNA"/>
</dbReference>
<dbReference type="Proteomes" id="UP000032068">
    <property type="component" value="Unassembled WGS sequence"/>
</dbReference>
<sequence>MFGRAIGKKIPLFIKILIDQPFTVCDGGVLGLVQVVEEGSIQRQRHAPGGASVRRGDPAAPSPGGWDAWMLHDFGADVMIAVGAL</sequence>
<dbReference type="AlphaFoldDB" id="A0A0D0KQA1"/>
<evidence type="ECO:0000313" key="2">
    <source>
        <dbReference type="Proteomes" id="UP000032068"/>
    </source>
</evidence>
<proteinExistence type="predicted"/>